<dbReference type="RefSeq" id="WP_057847102.1">
    <property type="nucleotide sequence ID" value="NZ_LLYA01000193.1"/>
</dbReference>
<dbReference type="GO" id="GO:0033218">
    <property type="term" value="F:amide binding"/>
    <property type="evidence" value="ECO:0007669"/>
    <property type="project" value="InterPro"/>
</dbReference>
<dbReference type="AlphaFoldDB" id="A0A0R3MF26"/>
<dbReference type="InterPro" id="IPR028082">
    <property type="entry name" value="Peripla_BP_I"/>
</dbReference>
<reference evidence="1 2" key="1">
    <citation type="submission" date="2014-03" db="EMBL/GenBank/DDBJ databases">
        <title>Bradyrhizobium valentinum sp. nov., isolated from effective nodules of Lupinus mariae-josephae, a lupine endemic of basic-lime soils in Eastern Spain.</title>
        <authorList>
            <person name="Duran D."/>
            <person name="Rey L."/>
            <person name="Navarro A."/>
            <person name="Busquets A."/>
            <person name="Imperial J."/>
            <person name="Ruiz-Argueso T."/>
        </authorList>
    </citation>
    <scope>NUCLEOTIDE SEQUENCE [LARGE SCALE GENOMIC DNA]</scope>
    <source>
        <strain evidence="1 2">Ro19</strain>
    </source>
</reference>
<dbReference type="PANTHER" id="PTHR47628:SF1">
    <property type="entry name" value="ALIPHATIC AMIDASE EXPRESSION-REGULATING PROTEIN"/>
    <property type="match status" value="1"/>
</dbReference>
<dbReference type="InterPro" id="IPR039570">
    <property type="entry name" value="AmiC_PBP1"/>
</dbReference>
<dbReference type="SUPFAM" id="SSF53822">
    <property type="entry name" value="Periplasmic binding protein-like I"/>
    <property type="match status" value="1"/>
</dbReference>
<dbReference type="CDD" id="cd06357">
    <property type="entry name" value="PBP1_AmiC"/>
    <property type="match status" value="1"/>
</dbReference>
<name>A0A0R3MF26_9BRAD</name>
<gene>
    <name evidence="1" type="ORF">CQ13_34705</name>
</gene>
<dbReference type="PANTHER" id="PTHR47628">
    <property type="match status" value="1"/>
</dbReference>
<dbReference type="Pfam" id="PF13433">
    <property type="entry name" value="Peripla_BP_5"/>
    <property type="match status" value="1"/>
</dbReference>
<protein>
    <submittedName>
        <fullName evidence="1">Aliphatic amidase expression-regulating protein</fullName>
    </submittedName>
</protein>
<dbReference type="EMBL" id="LLYA01000193">
    <property type="protein sequence ID" value="KRR18635.1"/>
    <property type="molecule type" value="Genomic_DNA"/>
</dbReference>
<keyword evidence="2" id="KW-1185">Reference proteome</keyword>
<dbReference type="Proteomes" id="UP000052023">
    <property type="component" value="Unassembled WGS sequence"/>
</dbReference>
<evidence type="ECO:0000313" key="1">
    <source>
        <dbReference type="EMBL" id="KRR18635.1"/>
    </source>
</evidence>
<sequence length="386" mass="41784">MARKHCRIGVMFSTTGSYSVVARSMLNGALLAFRENAEAGGPVALEPVVVNPSGDPARYRALSLELLAAGIRQVVGCYTSSSRKEVIPCFEKFDGLLWYPSHYEGFESSDNVIYTGASPNHHVLPLVDYLASRVGIRAFCVGSNYIWAWENNRIFREALTARGGTVVAERYLSVGDTEFDQVISAILDQRPNFVFNNLIGTSAYAFFRAFRAACRARGIDQASEIPVASCTLSEPELAEIGGEAVDGHLSSSVYFSSLNSPANATFIAAYTKAFPGGPVSSADAEASYIAVKLLAASLEQAGTDDARTVRAAVANRRLRAPQGEVCIDPHTYHAWLTPRIGRSAVNGQFEVLLEARSPVAPDPYLVQSSPRFAVDMRSPMLRVVQS</sequence>
<dbReference type="Gene3D" id="3.40.50.2300">
    <property type="match status" value="2"/>
</dbReference>
<proteinExistence type="predicted"/>
<accession>A0A0R3MF26</accession>
<evidence type="ECO:0000313" key="2">
    <source>
        <dbReference type="Proteomes" id="UP000052023"/>
    </source>
</evidence>
<organism evidence="1 2">
    <name type="scientific">Bradyrhizobium retamae</name>
    <dbReference type="NCBI Taxonomy" id="1300035"/>
    <lineage>
        <taxon>Bacteria</taxon>
        <taxon>Pseudomonadati</taxon>
        <taxon>Pseudomonadota</taxon>
        <taxon>Alphaproteobacteria</taxon>
        <taxon>Hyphomicrobiales</taxon>
        <taxon>Nitrobacteraceae</taxon>
        <taxon>Bradyrhizobium</taxon>
    </lineage>
</organism>
<comment type="caution">
    <text evidence="1">The sequence shown here is derived from an EMBL/GenBank/DDBJ whole genome shotgun (WGS) entry which is preliminary data.</text>
</comment>